<evidence type="ECO:0000313" key="3">
    <source>
        <dbReference type="Proteomes" id="UP000054477"/>
    </source>
</evidence>
<reference evidence="2 3" key="1">
    <citation type="submission" date="2014-04" db="EMBL/GenBank/DDBJ databases">
        <authorList>
            <consortium name="DOE Joint Genome Institute"/>
            <person name="Kuo A."/>
            <person name="Kohler A."/>
            <person name="Nagy L.G."/>
            <person name="Floudas D."/>
            <person name="Copeland A."/>
            <person name="Barry K.W."/>
            <person name="Cichocki N."/>
            <person name="Veneault-Fourrey C."/>
            <person name="LaButti K."/>
            <person name="Lindquist E.A."/>
            <person name="Lipzen A."/>
            <person name="Lundell T."/>
            <person name="Morin E."/>
            <person name="Murat C."/>
            <person name="Sun H."/>
            <person name="Tunlid A."/>
            <person name="Henrissat B."/>
            <person name="Grigoriev I.V."/>
            <person name="Hibbett D.S."/>
            <person name="Martin F."/>
            <person name="Nordberg H.P."/>
            <person name="Cantor M.N."/>
            <person name="Hua S.X."/>
        </authorList>
    </citation>
    <scope>NUCLEOTIDE SEQUENCE [LARGE SCALE GENOMIC DNA]</scope>
    <source>
        <strain evidence="2 3">LaAM-08-1</strain>
    </source>
</reference>
<feature type="region of interest" description="Disordered" evidence="1">
    <location>
        <begin position="64"/>
        <end position="87"/>
    </location>
</feature>
<dbReference type="HOGENOM" id="CLU_186258_0_0_1"/>
<gene>
    <name evidence="2" type="ORF">K443DRAFT_85163</name>
</gene>
<sequence length="87" mass="9444">TSQSQLPLYCLFSTAEADYLVNPFATFLDYVDHWEGLSDAAFAWHSKSDGAGILDKTRLSSCSMSTSGYRGQGSDKSFSMGRKEGGC</sequence>
<accession>A0A0C9YJP3</accession>
<feature type="compositionally biased region" description="Polar residues" evidence="1">
    <location>
        <begin position="64"/>
        <end position="77"/>
    </location>
</feature>
<evidence type="ECO:0000313" key="2">
    <source>
        <dbReference type="EMBL" id="KIK08323.1"/>
    </source>
</evidence>
<organism evidence="2 3">
    <name type="scientific">Laccaria amethystina LaAM-08-1</name>
    <dbReference type="NCBI Taxonomy" id="1095629"/>
    <lineage>
        <taxon>Eukaryota</taxon>
        <taxon>Fungi</taxon>
        <taxon>Dikarya</taxon>
        <taxon>Basidiomycota</taxon>
        <taxon>Agaricomycotina</taxon>
        <taxon>Agaricomycetes</taxon>
        <taxon>Agaricomycetidae</taxon>
        <taxon>Agaricales</taxon>
        <taxon>Agaricineae</taxon>
        <taxon>Hydnangiaceae</taxon>
        <taxon>Laccaria</taxon>
    </lineage>
</organism>
<keyword evidence="3" id="KW-1185">Reference proteome</keyword>
<name>A0A0C9YJP3_9AGAR</name>
<dbReference type="EMBL" id="KN838542">
    <property type="protein sequence ID" value="KIK08323.1"/>
    <property type="molecule type" value="Genomic_DNA"/>
</dbReference>
<dbReference type="Proteomes" id="UP000054477">
    <property type="component" value="Unassembled WGS sequence"/>
</dbReference>
<reference evidence="3" key="2">
    <citation type="submission" date="2015-01" db="EMBL/GenBank/DDBJ databases">
        <title>Evolutionary Origins and Diversification of the Mycorrhizal Mutualists.</title>
        <authorList>
            <consortium name="DOE Joint Genome Institute"/>
            <consortium name="Mycorrhizal Genomics Consortium"/>
            <person name="Kohler A."/>
            <person name="Kuo A."/>
            <person name="Nagy L.G."/>
            <person name="Floudas D."/>
            <person name="Copeland A."/>
            <person name="Barry K.W."/>
            <person name="Cichocki N."/>
            <person name="Veneault-Fourrey C."/>
            <person name="LaButti K."/>
            <person name="Lindquist E.A."/>
            <person name="Lipzen A."/>
            <person name="Lundell T."/>
            <person name="Morin E."/>
            <person name="Murat C."/>
            <person name="Riley R."/>
            <person name="Ohm R."/>
            <person name="Sun H."/>
            <person name="Tunlid A."/>
            <person name="Henrissat B."/>
            <person name="Grigoriev I.V."/>
            <person name="Hibbett D.S."/>
            <person name="Martin F."/>
        </authorList>
    </citation>
    <scope>NUCLEOTIDE SEQUENCE [LARGE SCALE GENOMIC DNA]</scope>
    <source>
        <strain evidence="3">LaAM-08-1</strain>
    </source>
</reference>
<proteinExistence type="predicted"/>
<feature type="non-terminal residue" evidence="2">
    <location>
        <position position="1"/>
    </location>
</feature>
<protein>
    <submittedName>
        <fullName evidence="2">Uncharacterized protein</fullName>
    </submittedName>
</protein>
<evidence type="ECO:0000256" key="1">
    <source>
        <dbReference type="SAM" id="MobiDB-lite"/>
    </source>
</evidence>
<dbReference type="AlphaFoldDB" id="A0A0C9YJP3"/>